<dbReference type="SUPFAM" id="SSF52172">
    <property type="entry name" value="CheY-like"/>
    <property type="match status" value="1"/>
</dbReference>
<evidence type="ECO:0000256" key="3">
    <source>
        <dbReference type="ARBA" id="ARBA00022553"/>
    </source>
</evidence>
<dbReference type="Gene3D" id="1.10.10.60">
    <property type="entry name" value="Homeodomain-like"/>
    <property type="match status" value="1"/>
</dbReference>
<evidence type="ECO:0000256" key="2">
    <source>
        <dbReference type="ARBA" id="ARBA00012438"/>
    </source>
</evidence>
<keyword evidence="6" id="KW-0804">Transcription</keyword>
<dbReference type="Pfam" id="PF02518">
    <property type="entry name" value="HATPase_c"/>
    <property type="match status" value="1"/>
</dbReference>
<dbReference type="InterPro" id="IPR036890">
    <property type="entry name" value="HATPase_C_sf"/>
</dbReference>
<dbReference type="SMART" id="SM00342">
    <property type="entry name" value="HTH_ARAC"/>
    <property type="match status" value="1"/>
</dbReference>
<dbReference type="InterPro" id="IPR015943">
    <property type="entry name" value="WD40/YVTN_repeat-like_dom_sf"/>
</dbReference>
<dbReference type="InterPro" id="IPR001789">
    <property type="entry name" value="Sig_transdc_resp-reg_receiver"/>
</dbReference>
<dbReference type="PROSITE" id="PS50110">
    <property type="entry name" value="RESPONSE_REGULATORY"/>
    <property type="match status" value="1"/>
</dbReference>
<dbReference type="SMART" id="SM00387">
    <property type="entry name" value="HATPase_c"/>
    <property type="match status" value="1"/>
</dbReference>
<feature type="domain" description="Response regulatory" evidence="12">
    <location>
        <begin position="1123"/>
        <end position="1238"/>
    </location>
</feature>
<feature type="modified residue" description="4-aspartylphosphate" evidence="7">
    <location>
        <position position="1171"/>
    </location>
</feature>
<evidence type="ECO:0000313" key="14">
    <source>
        <dbReference type="Proteomes" id="UP000636110"/>
    </source>
</evidence>
<proteinExistence type="predicted"/>
<feature type="domain" description="Histidine kinase" evidence="11">
    <location>
        <begin position="843"/>
        <end position="1070"/>
    </location>
</feature>
<dbReference type="PROSITE" id="PS50109">
    <property type="entry name" value="HIS_KIN"/>
    <property type="match status" value="1"/>
</dbReference>
<comment type="catalytic activity">
    <reaction evidence="1">
        <text>ATP + protein L-histidine = ADP + protein N-phospho-L-histidine.</text>
        <dbReference type="EC" id="2.7.13.3"/>
    </reaction>
</comment>
<dbReference type="SMART" id="SM00448">
    <property type="entry name" value="REC"/>
    <property type="match status" value="1"/>
</dbReference>
<name>A0ABR6EXB9_9SPHI</name>
<feature type="signal peptide" evidence="9">
    <location>
        <begin position="1"/>
        <end position="20"/>
    </location>
</feature>
<dbReference type="PRINTS" id="PR00344">
    <property type="entry name" value="BCTRLSENSOR"/>
</dbReference>
<dbReference type="InterPro" id="IPR018060">
    <property type="entry name" value="HTH_AraC"/>
</dbReference>
<accession>A0ABR6EXB9</accession>
<evidence type="ECO:0000259" key="12">
    <source>
        <dbReference type="PROSITE" id="PS50110"/>
    </source>
</evidence>
<dbReference type="PANTHER" id="PTHR43547:SF2">
    <property type="entry name" value="HYBRID SIGNAL TRANSDUCTION HISTIDINE KINASE C"/>
    <property type="match status" value="1"/>
</dbReference>
<dbReference type="InterPro" id="IPR003594">
    <property type="entry name" value="HATPase_dom"/>
</dbReference>
<dbReference type="PANTHER" id="PTHR43547">
    <property type="entry name" value="TWO-COMPONENT HISTIDINE KINASE"/>
    <property type="match status" value="1"/>
</dbReference>
<dbReference type="SUPFAM" id="SSF46689">
    <property type="entry name" value="Homeodomain-like"/>
    <property type="match status" value="1"/>
</dbReference>
<dbReference type="Proteomes" id="UP000636110">
    <property type="component" value="Unassembled WGS sequence"/>
</dbReference>
<dbReference type="InterPro" id="IPR011123">
    <property type="entry name" value="Y_Y_Y"/>
</dbReference>
<dbReference type="Gene3D" id="2.60.40.10">
    <property type="entry name" value="Immunoglobulins"/>
    <property type="match status" value="1"/>
</dbReference>
<keyword evidence="5" id="KW-0238">DNA-binding</keyword>
<dbReference type="InterPro" id="IPR003661">
    <property type="entry name" value="HisK_dim/P_dom"/>
</dbReference>
<evidence type="ECO:0000256" key="5">
    <source>
        <dbReference type="ARBA" id="ARBA00023125"/>
    </source>
</evidence>
<dbReference type="SUPFAM" id="SSF63829">
    <property type="entry name" value="Calcium-dependent phosphotriesterase"/>
    <property type="match status" value="2"/>
</dbReference>
<reference evidence="13 14" key="1">
    <citation type="submission" date="2019-11" db="EMBL/GenBank/DDBJ databases">
        <title>Description of Pedobacter sp. LMG 31462T.</title>
        <authorList>
            <person name="Carlier A."/>
            <person name="Qi S."/>
            <person name="Vandamme P."/>
        </authorList>
    </citation>
    <scope>NUCLEOTIDE SEQUENCE [LARGE SCALE GENOMIC DNA]</scope>
    <source>
        <strain evidence="13 14">LMG 31462</strain>
    </source>
</reference>
<dbReference type="InterPro" id="IPR011110">
    <property type="entry name" value="Reg_prop"/>
</dbReference>
<dbReference type="Pfam" id="PF12833">
    <property type="entry name" value="HTH_18"/>
    <property type="match status" value="1"/>
</dbReference>
<evidence type="ECO:0000256" key="7">
    <source>
        <dbReference type="PROSITE-ProRule" id="PRU00169"/>
    </source>
</evidence>
<keyword evidence="9" id="KW-0732">Signal</keyword>
<dbReference type="Gene3D" id="3.30.565.10">
    <property type="entry name" value="Histidine kinase-like ATPase, C-terminal domain"/>
    <property type="match status" value="1"/>
</dbReference>
<keyword evidence="8" id="KW-0812">Transmembrane</keyword>
<protein>
    <recommendedName>
        <fullName evidence="2">histidine kinase</fullName>
        <ecNumber evidence="2">2.7.13.3</ecNumber>
    </recommendedName>
</protein>
<feature type="domain" description="HTH araC/xylS-type" evidence="10">
    <location>
        <begin position="1270"/>
        <end position="1369"/>
    </location>
</feature>
<dbReference type="InterPro" id="IPR009057">
    <property type="entry name" value="Homeodomain-like_sf"/>
</dbReference>
<keyword evidence="4" id="KW-0805">Transcription regulation</keyword>
<gene>
    <name evidence="13" type="ORF">GM920_11145</name>
</gene>
<dbReference type="Pfam" id="PF00512">
    <property type="entry name" value="HisKA"/>
    <property type="match status" value="1"/>
</dbReference>
<dbReference type="SUPFAM" id="SSF55874">
    <property type="entry name" value="ATPase domain of HSP90 chaperone/DNA topoisomerase II/histidine kinase"/>
    <property type="match status" value="1"/>
</dbReference>
<keyword evidence="8" id="KW-1133">Transmembrane helix</keyword>
<dbReference type="InterPro" id="IPR011006">
    <property type="entry name" value="CheY-like_superfamily"/>
</dbReference>
<dbReference type="PROSITE" id="PS00041">
    <property type="entry name" value="HTH_ARAC_FAMILY_1"/>
    <property type="match status" value="1"/>
</dbReference>
<dbReference type="Gene3D" id="3.40.50.2300">
    <property type="match status" value="1"/>
</dbReference>
<dbReference type="SUPFAM" id="SSF47384">
    <property type="entry name" value="Homodimeric domain of signal transducing histidine kinase"/>
    <property type="match status" value="1"/>
</dbReference>
<sequence>MIKQTISIIFLLLMQLCSMAQELNFNHLKTENGLSQNSIFAITQDERGFMWFGSRFGLNRYDGNQFQLYKSNANDSSTLSDDYITALHSDSKKVFWIGTANGLNRFDPKKNTFERIYLDGNKHNKQYAPVNAIYEDRKGNLWVAGRTGLYLLTNRNRNNFTPTYQLGLESAVANSEVLSIFEDHQGYLWIGTNSGLIKLSFNGRLKQLASFNHDPGNDNSLSDNSVTAITEDPQHHLWVATENAGINLFQPVSNTFSRFSHEDGNKNSLVHNSVRRMSINQAGKLCIGTQEGLSILDPISKKFKTYQHLKSVSRSLNQNSIYSIYEDGNGSLWIGTYYGGVNVSMAHDTDFKTIQYNEQLAGISHNVVSSIIADKNDNLWIGTEGGGLNYLDLRTQRFTNYKLKASDPGSLGSDLVKVIYKDRGGDIWVGTHGGGLNLFDPHTRTFKRFFINGDNIKVTRSELVALLEDHKGAFWTGSQTGIRIFTKASGQLKPYPELPVLRSIQNNNIKVLFEDSKQNIWIASTKGLFLLSKNRQQLQSFKLPQGSNSVNNNANYINCIQEDAKGNIWVGLYYGGLSKYDGEKKRFIKTYTTADGLPNNNVVGILEDVDQLLWISTSNGLARFNPKSQVFLTYTTSDGLAGDEFNYNSFFKAKNGDLYFGGYNGLSYFSPKEIEKNSFHAPLVFTGLKLFNEPVRINADNGLLKQDISFTDQLTFPYQQNIFTIEFALLNYIKSNKNKYAYRLEGVNGEWIESTVPAATYTNLAAGNYTLWVKGANNDGIWSKPVPMKIKILPPLWKSWWAYGIYVIIFGMMLFFITRFFYLRGLLLKDEELHQIKLNFFTNISHEIRTHLTLIMAPIEKLLEGQQGDSSLKQQLDKVKNNADRLLKLVNELMDFRKAETKNLKLKVTAHDFIPFIKEIYSSFEELSAKKNIDFSVKYEGLPILDQSSIILYFDQEQLEKVFFNLLSNAFKFTPEGGRIGIDIKNTPKALKISVSDTGRGIAPKYLEQLFENYFQVEDHHIQNTGYGIGLALSKHIVALHKGNLEVSSLPGSDHQAGFTCFELTLLLGNAHFSAEQQKPVISPVKKSGLPMETPPQPQSPLPAVSLSVSETTVLADQQKKATILVVEDHAELRNLIKESLENTYQVLLAENGKQGWETAIVEIPDLIISDVMMPEMDGFTLCNQLKTDERTNHIPVFLLTAKSSQTDQISGLSQGADLYLSKPFSTKILQLQVRNFLMAREQMRKKYSQELIEESNQQISDPKDDLFLSRLIGIIESHMEQENFGVDLMAEKIGMSQSVLYKKLKALTDLSVNDFAKSIRLKKAAQLLLQNRYTVYEVGYMVGFSDRKYFSREFKKQFSKTPSEYIESTKRAAN</sequence>
<dbReference type="CDD" id="cd00082">
    <property type="entry name" value="HisKA"/>
    <property type="match status" value="1"/>
</dbReference>
<organism evidence="13 14">
    <name type="scientific">Pedobacter gandavensis</name>
    <dbReference type="NCBI Taxonomy" id="2679963"/>
    <lineage>
        <taxon>Bacteria</taxon>
        <taxon>Pseudomonadati</taxon>
        <taxon>Bacteroidota</taxon>
        <taxon>Sphingobacteriia</taxon>
        <taxon>Sphingobacteriales</taxon>
        <taxon>Sphingobacteriaceae</taxon>
        <taxon>Pedobacter</taxon>
    </lineage>
</organism>
<dbReference type="InterPro" id="IPR013783">
    <property type="entry name" value="Ig-like_fold"/>
</dbReference>
<evidence type="ECO:0000256" key="9">
    <source>
        <dbReference type="SAM" id="SignalP"/>
    </source>
</evidence>
<keyword evidence="8" id="KW-0472">Membrane</keyword>
<evidence type="ECO:0000256" key="8">
    <source>
        <dbReference type="SAM" id="Phobius"/>
    </source>
</evidence>
<dbReference type="EC" id="2.7.13.3" evidence="2"/>
<dbReference type="Gene3D" id="1.10.287.130">
    <property type="match status" value="1"/>
</dbReference>
<dbReference type="Pfam" id="PF00072">
    <property type="entry name" value="Response_reg"/>
    <property type="match status" value="1"/>
</dbReference>
<dbReference type="RefSeq" id="WP_182957072.1">
    <property type="nucleotide sequence ID" value="NZ_WNXC01000003.1"/>
</dbReference>
<keyword evidence="14" id="KW-1185">Reference proteome</keyword>
<feature type="transmembrane region" description="Helical" evidence="8">
    <location>
        <begin position="800"/>
        <end position="822"/>
    </location>
</feature>
<evidence type="ECO:0000256" key="4">
    <source>
        <dbReference type="ARBA" id="ARBA00023015"/>
    </source>
</evidence>
<evidence type="ECO:0000256" key="1">
    <source>
        <dbReference type="ARBA" id="ARBA00000085"/>
    </source>
</evidence>
<dbReference type="Pfam" id="PF07494">
    <property type="entry name" value="Reg_prop"/>
    <property type="match status" value="8"/>
</dbReference>
<dbReference type="InterPro" id="IPR018062">
    <property type="entry name" value="HTH_AraC-typ_CS"/>
</dbReference>
<keyword evidence="3 7" id="KW-0597">Phosphoprotein</keyword>
<evidence type="ECO:0000259" key="10">
    <source>
        <dbReference type="PROSITE" id="PS01124"/>
    </source>
</evidence>
<dbReference type="Gene3D" id="2.130.10.10">
    <property type="entry name" value="YVTN repeat-like/Quinoprotein amine dehydrogenase"/>
    <property type="match status" value="2"/>
</dbReference>
<evidence type="ECO:0000313" key="13">
    <source>
        <dbReference type="EMBL" id="MBB2149459.1"/>
    </source>
</evidence>
<dbReference type="PROSITE" id="PS01124">
    <property type="entry name" value="HTH_ARAC_FAMILY_2"/>
    <property type="match status" value="1"/>
</dbReference>
<dbReference type="Pfam" id="PF07495">
    <property type="entry name" value="Y_Y_Y"/>
    <property type="match status" value="1"/>
</dbReference>
<dbReference type="InterPro" id="IPR036097">
    <property type="entry name" value="HisK_dim/P_sf"/>
</dbReference>
<dbReference type="InterPro" id="IPR005467">
    <property type="entry name" value="His_kinase_dom"/>
</dbReference>
<dbReference type="InterPro" id="IPR004358">
    <property type="entry name" value="Sig_transdc_His_kin-like_C"/>
</dbReference>
<evidence type="ECO:0000259" key="11">
    <source>
        <dbReference type="PROSITE" id="PS50109"/>
    </source>
</evidence>
<evidence type="ECO:0000256" key="6">
    <source>
        <dbReference type="ARBA" id="ARBA00023163"/>
    </source>
</evidence>
<dbReference type="EMBL" id="WNXC01000003">
    <property type="protein sequence ID" value="MBB2149459.1"/>
    <property type="molecule type" value="Genomic_DNA"/>
</dbReference>
<comment type="caution">
    <text evidence="13">The sequence shown here is derived from an EMBL/GenBank/DDBJ whole genome shotgun (WGS) entry which is preliminary data.</text>
</comment>
<feature type="chain" id="PRO_5047169506" description="histidine kinase" evidence="9">
    <location>
        <begin position="21"/>
        <end position="1375"/>
    </location>
</feature>
<dbReference type="SMART" id="SM00388">
    <property type="entry name" value="HisKA"/>
    <property type="match status" value="1"/>
</dbReference>